<dbReference type="EMBL" id="JAJHVV010000007">
    <property type="protein sequence ID" value="MCK6264151.1"/>
    <property type="molecule type" value="Genomic_DNA"/>
</dbReference>
<dbReference type="InterPro" id="IPR014550">
    <property type="entry name" value="UCP028704_OpgC"/>
</dbReference>
<evidence type="ECO:0000313" key="3">
    <source>
        <dbReference type="Proteomes" id="UP001139559"/>
    </source>
</evidence>
<evidence type="ECO:0000256" key="1">
    <source>
        <dbReference type="SAM" id="Phobius"/>
    </source>
</evidence>
<comment type="caution">
    <text evidence="2">The sequence shown here is derived from an EMBL/GenBank/DDBJ whole genome shotgun (WGS) entry which is preliminary data.</text>
</comment>
<sequence>MKRNHAIDSIRGLLLIFMAINHFIWITGGRSAIQLFTLQPLGQVGAAEGFVFISGLMVGLIYCRPAATNVTSKLIQRAKQLYGYHIGALILIIVVAISISTLWPVYPAFFQTMFPFLFRQPELATPLTLLLIHKPAYFDILPMYIVFMLCAPIALHLLNRGKILWVIAISTIIWLSSSWVDLSTQIAQVAPITPINTGYFNWLAWQLPFMIGLSIGYCHHHLSINWFKYRLILLLAVVAAVFIFLAHHNVFVQQFGLHQGTLYTLGNKPTLGWLRVFNLALLIYLLNYLIMHHPRLLTFRPLAMLGRHSLQVFSWHYVVIFTLAPFAFKYASTGPAYNLMLAMIVGLLFIPSFIIEKKKTVNDSPLTGMTK</sequence>
<dbReference type="PANTHER" id="PTHR38592">
    <property type="entry name" value="BLL4819 PROTEIN"/>
    <property type="match status" value="1"/>
</dbReference>
<dbReference type="PANTHER" id="PTHR38592:SF3">
    <property type="entry name" value="BLL4819 PROTEIN"/>
    <property type="match status" value="1"/>
</dbReference>
<dbReference type="Proteomes" id="UP001139559">
    <property type="component" value="Unassembled WGS sequence"/>
</dbReference>
<feature type="transmembrane region" description="Helical" evidence="1">
    <location>
        <begin position="272"/>
        <end position="291"/>
    </location>
</feature>
<evidence type="ECO:0000313" key="2">
    <source>
        <dbReference type="EMBL" id="MCK6264151.1"/>
    </source>
</evidence>
<protein>
    <submittedName>
        <fullName evidence="2">OpgC domain-containing protein</fullName>
    </submittedName>
</protein>
<feature type="transmembrane region" description="Helical" evidence="1">
    <location>
        <begin position="45"/>
        <end position="63"/>
    </location>
</feature>
<gene>
    <name evidence="2" type="primary">opgC</name>
    <name evidence="2" type="ORF">KP803_12800</name>
</gene>
<name>A0A9X1XK08_9VIBR</name>
<feature type="transmembrane region" description="Helical" evidence="1">
    <location>
        <begin position="84"/>
        <end position="106"/>
    </location>
</feature>
<dbReference type="Pfam" id="PF10129">
    <property type="entry name" value="OpgC_C"/>
    <property type="match status" value="1"/>
</dbReference>
<keyword evidence="3" id="KW-1185">Reference proteome</keyword>
<dbReference type="AlphaFoldDB" id="A0A9X1XK08"/>
<feature type="transmembrane region" description="Helical" evidence="1">
    <location>
        <begin position="163"/>
        <end position="180"/>
    </location>
</feature>
<dbReference type="RefSeq" id="WP_248009224.1">
    <property type="nucleotide sequence ID" value="NZ_JAJHVV010000007.1"/>
</dbReference>
<keyword evidence="1" id="KW-0812">Transmembrane</keyword>
<feature type="transmembrane region" description="Helical" evidence="1">
    <location>
        <begin position="231"/>
        <end position="252"/>
    </location>
</feature>
<feature type="transmembrane region" description="Helical" evidence="1">
    <location>
        <begin position="312"/>
        <end position="331"/>
    </location>
</feature>
<accession>A0A9X1XK08</accession>
<feature type="transmembrane region" description="Helical" evidence="1">
    <location>
        <begin position="200"/>
        <end position="219"/>
    </location>
</feature>
<feature type="transmembrane region" description="Helical" evidence="1">
    <location>
        <begin position="136"/>
        <end position="158"/>
    </location>
</feature>
<dbReference type="PIRSF" id="PIRSF028704">
    <property type="entry name" value="UPC028704"/>
    <property type="match status" value="1"/>
</dbReference>
<feature type="transmembrane region" description="Helical" evidence="1">
    <location>
        <begin position="12"/>
        <end position="33"/>
    </location>
</feature>
<feature type="transmembrane region" description="Helical" evidence="1">
    <location>
        <begin position="337"/>
        <end position="355"/>
    </location>
</feature>
<reference evidence="2" key="1">
    <citation type="submission" date="2021-11" db="EMBL/GenBank/DDBJ databases">
        <title>Vibrio ZSDE26 sp. nov. and Vibrio ZSDZ34 sp. nov., isolated from coastal seawater in Qingdao.</title>
        <authorList>
            <person name="Zhang P."/>
        </authorList>
    </citation>
    <scope>NUCLEOTIDE SEQUENCE</scope>
    <source>
        <strain evidence="2">ZSDE26</strain>
    </source>
</reference>
<keyword evidence="1" id="KW-0472">Membrane</keyword>
<organism evidence="2 3">
    <name type="scientific">Vibrio amylolyticus</name>
    <dbReference type="NCBI Taxonomy" id="2847292"/>
    <lineage>
        <taxon>Bacteria</taxon>
        <taxon>Pseudomonadati</taxon>
        <taxon>Pseudomonadota</taxon>
        <taxon>Gammaproteobacteria</taxon>
        <taxon>Vibrionales</taxon>
        <taxon>Vibrionaceae</taxon>
        <taxon>Vibrio</taxon>
    </lineage>
</organism>
<proteinExistence type="predicted"/>
<keyword evidence="1" id="KW-1133">Transmembrane helix</keyword>